<gene>
    <name evidence="1" type="ORF">S40285_10626</name>
</gene>
<dbReference type="EMBL" id="KL660484">
    <property type="protein sequence ID" value="KFA66188.1"/>
    <property type="molecule type" value="Genomic_DNA"/>
</dbReference>
<organism evidence="1 2">
    <name type="scientific">Stachybotrys chlorohalonatus (strain IBT 40285)</name>
    <dbReference type="NCBI Taxonomy" id="1283841"/>
    <lineage>
        <taxon>Eukaryota</taxon>
        <taxon>Fungi</taxon>
        <taxon>Dikarya</taxon>
        <taxon>Ascomycota</taxon>
        <taxon>Pezizomycotina</taxon>
        <taxon>Sordariomycetes</taxon>
        <taxon>Hypocreomycetidae</taxon>
        <taxon>Hypocreales</taxon>
        <taxon>Stachybotryaceae</taxon>
        <taxon>Stachybotrys</taxon>
    </lineage>
</organism>
<name>A0A084QQF3_STAC4</name>
<protein>
    <submittedName>
        <fullName evidence="1">Uncharacterized protein</fullName>
    </submittedName>
</protein>
<proteinExistence type="predicted"/>
<accession>A0A084QQF3</accession>
<dbReference type="OrthoDB" id="2998174at2759"/>
<reference evidence="1 2" key="1">
    <citation type="journal article" date="2014" name="BMC Genomics">
        <title>Comparative genome sequencing reveals chemotype-specific gene clusters in the toxigenic black mold Stachybotrys.</title>
        <authorList>
            <person name="Semeiks J."/>
            <person name="Borek D."/>
            <person name="Otwinowski Z."/>
            <person name="Grishin N.V."/>
        </authorList>
    </citation>
    <scope>NUCLEOTIDE SEQUENCE [LARGE SCALE GENOMIC DNA]</scope>
    <source>
        <strain evidence="1 2">IBT 40285</strain>
    </source>
</reference>
<dbReference type="OMA" id="FIDYTND"/>
<dbReference type="Proteomes" id="UP000028524">
    <property type="component" value="Unassembled WGS sequence"/>
</dbReference>
<dbReference type="HOGENOM" id="CLU_630336_0_0_1"/>
<dbReference type="Gene3D" id="1.10.600.10">
    <property type="entry name" value="Farnesyl Diphosphate Synthase"/>
    <property type="match status" value="1"/>
</dbReference>
<sequence>MHVAKRSLLSTFGSIPTVEREHSIMFRNTMEQDYEPLSWLKELPCLDVTTLTNLPREKKIPLLNVFATIRQHFIQDLGAQWKAQPEDDRLCQETVEWIHNEVEPALGPVNKWFLLSTDLGVSFTERIFEGFNHETKFRIAKFVIVAIYLKDLIETHADVAAEAETFLIESMLRSQLDLPPMELYKKVSVELACHVSDPVVGNLLLQVCVTFVEDCVLQRRNDQDQTTPFLVQDTSHSLANDSARNSLVGCGFIVPRLVDADYTVKGGDSALLSYALPGWLRGKSVLGVGFCITTFGTPGEFDLPTMLWMDALPDMQTYLEHVNDLMSLCTELAVHDCTSNIAIMTKERRQHDTPGTAPDGGWCLRDTLNEVHSKILDAKIRVDKTFRPNPDAWYNDDGIVRNLAQLVALCKGGAPTDLSQDDVRGALTKAVWERHLKAYVAWHDSTPSHRKFKISDQFTSKAAESFEGWTSG</sequence>
<keyword evidence="2" id="KW-1185">Reference proteome</keyword>
<dbReference type="InterPro" id="IPR008949">
    <property type="entry name" value="Isoprenoid_synthase_dom_sf"/>
</dbReference>
<dbReference type="STRING" id="1283841.A0A084QQF3"/>
<dbReference type="InParanoid" id="A0A084QQF3"/>
<evidence type="ECO:0000313" key="2">
    <source>
        <dbReference type="Proteomes" id="UP000028524"/>
    </source>
</evidence>
<evidence type="ECO:0000313" key="1">
    <source>
        <dbReference type="EMBL" id="KFA66188.1"/>
    </source>
</evidence>
<dbReference type="AlphaFoldDB" id="A0A084QQF3"/>